<evidence type="ECO:0000256" key="3">
    <source>
        <dbReference type="ARBA" id="ARBA00023082"/>
    </source>
</evidence>
<feature type="domain" description="HTH luxR-type" evidence="6">
    <location>
        <begin position="134"/>
        <end position="161"/>
    </location>
</feature>
<dbReference type="GO" id="GO:0003677">
    <property type="term" value="F:DNA binding"/>
    <property type="evidence" value="ECO:0007669"/>
    <property type="project" value="UniProtKB-KW"/>
</dbReference>
<reference evidence="7" key="1">
    <citation type="submission" date="2020-07" db="EMBL/GenBank/DDBJ databases">
        <authorList>
            <person name="Pettersson B.M.F."/>
            <person name="Behra P.R.K."/>
            <person name="Ramesh M."/>
            <person name="Das S."/>
            <person name="Dasgupta S."/>
            <person name="Kirsebom L.A."/>
        </authorList>
    </citation>
    <scope>NUCLEOTIDE SEQUENCE</scope>
    <source>
        <strain evidence="7">DSM 44242</strain>
    </source>
</reference>
<reference evidence="7" key="2">
    <citation type="journal article" date="2022" name="BMC Genomics">
        <title>Comparative genome analysis of mycobacteria focusing on tRNA and non-coding RNA.</title>
        <authorList>
            <person name="Behra P.R.K."/>
            <person name="Pettersson B.M.F."/>
            <person name="Ramesh M."/>
            <person name="Das S."/>
            <person name="Dasgupta S."/>
            <person name="Kirsebom L.A."/>
        </authorList>
    </citation>
    <scope>NUCLEOTIDE SEQUENCE</scope>
    <source>
        <strain evidence="7">DSM 44242</strain>
    </source>
</reference>
<evidence type="ECO:0000256" key="5">
    <source>
        <dbReference type="ARBA" id="ARBA00023163"/>
    </source>
</evidence>
<evidence type="ECO:0000313" key="8">
    <source>
        <dbReference type="EMBL" id="MEX3742591.1"/>
    </source>
</evidence>
<dbReference type="GO" id="GO:0006352">
    <property type="term" value="P:DNA-templated transcription initiation"/>
    <property type="evidence" value="ECO:0007669"/>
    <property type="project" value="InterPro"/>
</dbReference>
<keyword evidence="4" id="KW-0238">DNA-binding</keyword>
<comment type="similarity">
    <text evidence="1">Belongs to the sigma-70 factor family. ECF subfamily.</text>
</comment>
<evidence type="ECO:0000256" key="1">
    <source>
        <dbReference type="ARBA" id="ARBA00010641"/>
    </source>
</evidence>
<dbReference type="NCBIfam" id="TIGR02937">
    <property type="entry name" value="sigma70-ECF"/>
    <property type="match status" value="1"/>
</dbReference>
<keyword evidence="10" id="KW-1185">Reference proteome</keyword>
<evidence type="ECO:0000313" key="10">
    <source>
        <dbReference type="Proteomes" id="UP001558474"/>
    </source>
</evidence>
<comment type="caution">
    <text evidence="7">The sequence shown here is derived from an EMBL/GenBank/DDBJ whole genome shotgun (WGS) entry which is preliminary data.</text>
</comment>
<dbReference type="Gene3D" id="1.10.1740.10">
    <property type="match status" value="1"/>
</dbReference>
<name>A0AAW5T0K3_9MYCO</name>
<dbReference type="SUPFAM" id="SSF48452">
    <property type="entry name" value="TPR-like"/>
    <property type="match status" value="1"/>
</dbReference>
<dbReference type="AlphaFoldDB" id="A0AAW5T0K3"/>
<dbReference type="InterPro" id="IPR014284">
    <property type="entry name" value="RNA_pol_sigma-70_dom"/>
</dbReference>
<dbReference type="InterPro" id="IPR046531">
    <property type="entry name" value="DUF6596"/>
</dbReference>
<organism evidence="7 9">
    <name type="scientific">Mycolicibacterium porcinum</name>
    <dbReference type="NCBI Taxonomy" id="39693"/>
    <lineage>
        <taxon>Bacteria</taxon>
        <taxon>Bacillati</taxon>
        <taxon>Actinomycetota</taxon>
        <taxon>Actinomycetes</taxon>
        <taxon>Mycobacteriales</taxon>
        <taxon>Mycobacteriaceae</taxon>
        <taxon>Mycolicibacterium</taxon>
    </lineage>
</organism>
<dbReference type="SUPFAM" id="SSF88946">
    <property type="entry name" value="Sigma2 domain of RNA polymerase sigma factors"/>
    <property type="match status" value="1"/>
</dbReference>
<proteinExistence type="inferred from homology"/>
<dbReference type="Pfam" id="PF04542">
    <property type="entry name" value="Sigma70_r2"/>
    <property type="match status" value="1"/>
</dbReference>
<dbReference type="InterPro" id="IPR011990">
    <property type="entry name" value="TPR-like_helical_dom_sf"/>
</dbReference>
<evidence type="ECO:0000313" key="7">
    <source>
        <dbReference type="EMBL" id="MCV7388621.1"/>
    </source>
</evidence>
<dbReference type="Pfam" id="PF20239">
    <property type="entry name" value="DUF6596"/>
    <property type="match status" value="1"/>
</dbReference>
<dbReference type="EMBL" id="JACKVC010000012">
    <property type="protein sequence ID" value="MCV7388621.1"/>
    <property type="molecule type" value="Genomic_DNA"/>
</dbReference>
<dbReference type="InterPro" id="IPR036388">
    <property type="entry name" value="WH-like_DNA-bd_sf"/>
</dbReference>
<dbReference type="Gene3D" id="1.25.40.10">
    <property type="entry name" value="Tetratricopeptide repeat domain"/>
    <property type="match status" value="1"/>
</dbReference>
<dbReference type="EMBL" id="JBDLOU010000106">
    <property type="protein sequence ID" value="MEX3742591.1"/>
    <property type="molecule type" value="Genomic_DNA"/>
</dbReference>
<keyword evidence="5" id="KW-0804">Transcription</keyword>
<evidence type="ECO:0000256" key="2">
    <source>
        <dbReference type="ARBA" id="ARBA00023015"/>
    </source>
</evidence>
<keyword evidence="2" id="KW-0805">Transcription regulation</keyword>
<accession>A0AAW5T0K3</accession>
<protein>
    <submittedName>
        <fullName evidence="7">Sigma-70 family RNA polymerase sigma factor</fullName>
    </submittedName>
</protein>
<dbReference type="PANTHER" id="PTHR47756">
    <property type="entry name" value="BLL6612 PROTEIN-RELATED"/>
    <property type="match status" value="1"/>
</dbReference>
<sequence length="401" mass="44317">MSSAAFQDVFRREWGRVLAALVGILGDFDLAEDAAQEAFVIAAERWPRDGTPESPVAWLVRTGRNRAIDRVRREQTHRTKTQLLQADQRATTMDDIDLDDNTIGDERLELIFMCCHPALAVEAQVALTLRALGGLTTAEIARAFLVSEETMKRRLSRAKTKIKATNIPFALPADRVLPDRVAAVLAVIYLIFNQGFTDRGDLSAEAIRLGQLLVELMVDEPETYGLLALMLLHDSRRAARTVGGVVVPLAEQDRSLHDQAKVETGQAALDRALALRAEPGPYVLQAAIASLQSEPVIDWPQVVALYERLERLTGSPVVALNRAVAIAEAGDPDRALNLVDSLDLGGYRYLPSTRAELLRRLGRDDEARQAYEQALLLAATEPERRFLQRRLSAFGSGPRQE</sequence>
<dbReference type="InterPro" id="IPR007627">
    <property type="entry name" value="RNA_pol_sigma70_r2"/>
</dbReference>
<dbReference type="PANTHER" id="PTHR47756:SF2">
    <property type="entry name" value="BLL6612 PROTEIN"/>
    <property type="match status" value="1"/>
</dbReference>
<dbReference type="InterPro" id="IPR013325">
    <property type="entry name" value="RNA_pol_sigma_r2"/>
</dbReference>
<evidence type="ECO:0000259" key="6">
    <source>
        <dbReference type="PROSITE" id="PS00622"/>
    </source>
</evidence>
<dbReference type="InterPro" id="IPR013249">
    <property type="entry name" value="RNA_pol_sigma70_r4_t2"/>
</dbReference>
<dbReference type="InterPro" id="IPR013324">
    <property type="entry name" value="RNA_pol_sigma_r3/r4-like"/>
</dbReference>
<gene>
    <name evidence="8" type="ORF">ABFW12_30570</name>
    <name evidence="7" type="ORF">H5P34_11260</name>
</gene>
<dbReference type="SUPFAM" id="SSF88659">
    <property type="entry name" value="Sigma3 and sigma4 domains of RNA polymerase sigma factors"/>
    <property type="match status" value="1"/>
</dbReference>
<dbReference type="Gene3D" id="1.10.10.10">
    <property type="entry name" value="Winged helix-like DNA-binding domain superfamily/Winged helix DNA-binding domain"/>
    <property type="match status" value="1"/>
</dbReference>
<dbReference type="Proteomes" id="UP001141659">
    <property type="component" value="Unassembled WGS sequence"/>
</dbReference>
<evidence type="ECO:0000256" key="4">
    <source>
        <dbReference type="ARBA" id="ARBA00023125"/>
    </source>
</evidence>
<keyword evidence="3" id="KW-0731">Sigma factor</keyword>
<dbReference type="InterPro" id="IPR000792">
    <property type="entry name" value="Tscrpt_reg_LuxR_C"/>
</dbReference>
<dbReference type="GO" id="GO:0016987">
    <property type="term" value="F:sigma factor activity"/>
    <property type="evidence" value="ECO:0007669"/>
    <property type="project" value="UniProtKB-KW"/>
</dbReference>
<dbReference type="Pfam" id="PF08281">
    <property type="entry name" value="Sigma70_r4_2"/>
    <property type="match status" value="1"/>
</dbReference>
<evidence type="ECO:0000313" key="9">
    <source>
        <dbReference type="Proteomes" id="UP001141659"/>
    </source>
</evidence>
<reference evidence="8 10" key="3">
    <citation type="submission" date="2024-04" db="EMBL/GenBank/DDBJ databases">
        <title>Genomic Markers of Mycobacteria.</title>
        <authorList>
            <person name="Soliman M.S."/>
            <person name="Elkholy A."/>
            <person name="Soliman N.S."/>
            <person name="Abbas A."/>
            <person name="Khayrat S."/>
            <person name="Shawky S."/>
        </authorList>
    </citation>
    <scope>NUCLEOTIDE SEQUENCE [LARGE SCALE GENOMIC DNA]</scope>
    <source>
        <strain evidence="8 10">Egy-CU-AM5</strain>
    </source>
</reference>
<dbReference type="RefSeq" id="WP_036450798.1">
    <property type="nucleotide sequence ID" value="NZ_JACKVC010000012.1"/>
</dbReference>
<dbReference type="PROSITE" id="PS00622">
    <property type="entry name" value="HTH_LUXR_1"/>
    <property type="match status" value="1"/>
</dbReference>
<dbReference type="Proteomes" id="UP001558474">
    <property type="component" value="Unassembled WGS sequence"/>
</dbReference>